<accession>A0AAN9QBA3</accession>
<evidence type="ECO:0000313" key="2">
    <source>
        <dbReference type="Proteomes" id="UP001367508"/>
    </source>
</evidence>
<dbReference type="AlphaFoldDB" id="A0AAN9QBA3"/>
<evidence type="ECO:0000313" key="1">
    <source>
        <dbReference type="EMBL" id="KAK7328654.1"/>
    </source>
</evidence>
<reference evidence="1 2" key="1">
    <citation type="submission" date="2024-01" db="EMBL/GenBank/DDBJ databases">
        <title>The genomes of 5 underutilized Papilionoideae crops provide insights into root nodulation and disease resistanc.</title>
        <authorList>
            <person name="Jiang F."/>
        </authorList>
    </citation>
    <scope>NUCLEOTIDE SEQUENCE [LARGE SCALE GENOMIC DNA]</scope>
    <source>
        <strain evidence="1">LVBAO_FW01</strain>
        <tissue evidence="1">Leaves</tissue>
    </source>
</reference>
<sequence length="377" mass="42811">MSNEIRLVEDLASTKGFKRALQEPEEEEDLSSKHGSIFLVWRRSTQALQEKKQQNLRGRNQEFHFNSSQHCERKFKIRFICYRVALGGSGIGLRGKGDRTSRFQAPKRIQDFVSVTLELITVVHFLKEEASPSSNTSVILPSACCWPRMKRKINHRRGAIDQSGYSRAATIVLNIALGRSRSGSESASGVLKSRYREFMLAHLEWVNAERSQDIAGVHYMVVTEIDSDLFLKDGTYAYVSRHDVLHFPDNLRIDQVLANSSLRLKEGQAMYVNMTFDIPDQRTSCRCSIPMSIVSRSWRGESESHRKRESPFRSHILAMPLKSTLSLAIIGSTRMRRSLTFACKEQGSCMALMLVGTYVLRHVMTAFDINPRASCIA</sequence>
<name>A0AAN9QBA3_CANGL</name>
<comment type="caution">
    <text evidence="1">The sequence shown here is derived from an EMBL/GenBank/DDBJ whole genome shotgun (WGS) entry which is preliminary data.</text>
</comment>
<proteinExistence type="predicted"/>
<gene>
    <name evidence="1" type="ORF">VNO77_22768</name>
</gene>
<protein>
    <submittedName>
        <fullName evidence="1">Uncharacterized protein</fullName>
    </submittedName>
</protein>
<dbReference type="EMBL" id="JAYMYQ010000005">
    <property type="protein sequence ID" value="KAK7328654.1"/>
    <property type="molecule type" value="Genomic_DNA"/>
</dbReference>
<organism evidence="1 2">
    <name type="scientific">Canavalia gladiata</name>
    <name type="common">Sword bean</name>
    <name type="synonym">Dolichos gladiatus</name>
    <dbReference type="NCBI Taxonomy" id="3824"/>
    <lineage>
        <taxon>Eukaryota</taxon>
        <taxon>Viridiplantae</taxon>
        <taxon>Streptophyta</taxon>
        <taxon>Embryophyta</taxon>
        <taxon>Tracheophyta</taxon>
        <taxon>Spermatophyta</taxon>
        <taxon>Magnoliopsida</taxon>
        <taxon>eudicotyledons</taxon>
        <taxon>Gunneridae</taxon>
        <taxon>Pentapetalae</taxon>
        <taxon>rosids</taxon>
        <taxon>fabids</taxon>
        <taxon>Fabales</taxon>
        <taxon>Fabaceae</taxon>
        <taxon>Papilionoideae</taxon>
        <taxon>50 kb inversion clade</taxon>
        <taxon>NPAAA clade</taxon>
        <taxon>indigoferoid/millettioid clade</taxon>
        <taxon>Phaseoleae</taxon>
        <taxon>Canavalia</taxon>
    </lineage>
</organism>
<dbReference type="Proteomes" id="UP001367508">
    <property type="component" value="Unassembled WGS sequence"/>
</dbReference>
<keyword evidence="2" id="KW-1185">Reference proteome</keyword>